<feature type="domain" description="DUF7597" evidence="2">
    <location>
        <begin position="250"/>
        <end position="311"/>
    </location>
</feature>
<evidence type="ECO:0000313" key="3">
    <source>
        <dbReference type="EMBL" id="BAD61321.1"/>
    </source>
</evidence>
<proteinExistence type="predicted"/>
<dbReference type="EMBL" id="AP002914">
    <property type="protein sequence ID" value="BAD61321.1"/>
    <property type="molecule type" value="Genomic_DNA"/>
</dbReference>
<dbReference type="AlphaFoldDB" id="Q5ZDG3"/>
<evidence type="ECO:0000259" key="2">
    <source>
        <dbReference type="Pfam" id="PF24530"/>
    </source>
</evidence>
<dbReference type="Proteomes" id="UP000817658">
    <property type="component" value="Chromosome 1"/>
</dbReference>
<reference evidence="3" key="1">
    <citation type="journal article" date="2002" name="Nature">
        <title>The genome sequence and structure of rice chromosome 1.</title>
        <authorList>
            <person name="Sasaki T."/>
            <person name="Matsumoto T."/>
            <person name="Yamamoto K."/>
            <person name="Sakata K."/>
            <person name="Baba T."/>
            <person name="Katayose Y."/>
            <person name="Wu J."/>
            <person name="Niimura Y."/>
            <person name="Cheng Z."/>
            <person name="Nagamura Y."/>
            <person name="Antonio B.A."/>
            <person name="Kanamori H."/>
            <person name="Hosokawa S."/>
            <person name="Masukawa M."/>
            <person name="Arikawa K."/>
            <person name="Chiden Y."/>
            <person name="Hayashi M."/>
            <person name="Okamoto M."/>
            <person name="Ando T."/>
            <person name="Aoki H."/>
            <person name="Arita K."/>
            <person name="Hamada M."/>
            <person name="Harada C."/>
            <person name="Hijishita S."/>
            <person name="Honda M."/>
            <person name="Ichikawa Y."/>
            <person name="Idonuma A."/>
            <person name="Iijima M."/>
            <person name="Ikeda M."/>
            <person name="Ikeno M."/>
            <person name="Itoh S."/>
            <person name="Itoh T."/>
            <person name="Itoh Y."/>
            <person name="Itoh Y."/>
            <person name="Iwabuchi A."/>
            <person name="Kamiya K."/>
            <person name="Karasawa W."/>
            <person name="Katagiri S."/>
            <person name="Kikuta A."/>
            <person name="Kobayashi N."/>
            <person name="Kono I."/>
            <person name="Machita K."/>
            <person name="Maehara T."/>
            <person name="Mizuno H."/>
            <person name="Mizubayashi T."/>
            <person name="Mukai Y."/>
            <person name="Nagasaki H."/>
            <person name="Nakashima M."/>
            <person name="Nakama Y."/>
            <person name="Nakamichi Y."/>
            <person name="Nakamura M."/>
            <person name="Namiki N."/>
            <person name="Negishi M."/>
            <person name="Ohta I."/>
            <person name="Ono N."/>
            <person name="Saji S."/>
            <person name="Sakai K."/>
            <person name="Shibata M."/>
            <person name="Shimokawa T."/>
            <person name="Shomura A."/>
            <person name="Song J."/>
            <person name="Takazaki Y."/>
            <person name="Terasawa K."/>
            <person name="Tsuji K."/>
            <person name="Waki K."/>
            <person name="Yamagata H."/>
            <person name="Yamane H."/>
            <person name="Yoshiki S."/>
            <person name="Yoshihara R."/>
            <person name="Yukawa K."/>
            <person name="Zhong H."/>
            <person name="Iwama H."/>
            <person name="Endo T."/>
            <person name="Ito H."/>
            <person name="Hahn J.H."/>
            <person name="Kim H.I."/>
            <person name="Eun M.Y."/>
            <person name="Yano M."/>
            <person name="Jiang J."/>
            <person name="Gojobori T."/>
        </authorList>
    </citation>
    <scope>NUCLEOTIDE SEQUENCE [LARGE SCALE GENOMIC DNA]</scope>
</reference>
<dbReference type="Pfam" id="PF24530">
    <property type="entry name" value="DUF7597"/>
    <property type="match status" value="1"/>
</dbReference>
<sequence length="614" mass="67407">MVTPAPPGGWDFSSGDRFRDEVFSTFSSPNSEWTLVSRKSKKQTAVRSKPVKSVSSPKMVNPPRVSSSLKPNITKSLDLSLVRSPKVADSKFQTKNVIPVKSVFARLRFPEITAGKTPVRVQGNCDPPLSADKKKNSILDRPKTPPFCDRCLSHGHREFECVNRVKCASYRKLDHRAAVFWNKKKAQVWRPRTVSKPDVGGAGFGKEIVCFMNQGNPSSSSHQRQSVPLLFLASSPSASPSASMAVVNPDPALFLPPTLQLYGPWDHQLEHVDLCLQEDPPRRNEGMAVACIEPPPTPDQFEGFRQLVVKLCSECVGVSCVRGWIMFLDFPLDFKTPAIIDKAVSLFGKVVKVQFDDNIRGRLLVKALYSSALEMPDIMPGDEDLPPVNHIPIPDPVLQPASHVEVFGDNMQEDAPANQQISQNSALSVVAGSHNMDLQIVPFSLPVIHIVQFALLAAVLLVVGVEDNLPLDPFQQNWSSCRPSLKKSKKKKGKTMVIVDTDRRRSSRINKLTEGYMSPDPNLGIGKPRGKSAKRLKLLAEQSGIISSFHPLPPEFFQADDNSDSENPPTECSIQLLQNIGTQLYGLKEIEVFAQVLTTPAGLGNGDAAASSQS</sequence>
<dbReference type="InterPro" id="IPR056018">
    <property type="entry name" value="DUF7597"/>
</dbReference>
<protein>
    <recommendedName>
        <fullName evidence="2">DUF7597 domain-containing protein</fullName>
    </recommendedName>
</protein>
<dbReference type="PANTHER" id="PTHR33075:SF7">
    <property type="entry name" value="OS02G0303350 PROTEIN"/>
    <property type="match status" value="1"/>
</dbReference>
<dbReference type="PANTHER" id="PTHR33075">
    <property type="entry name" value="OS02G0499800 PROTEIN"/>
    <property type="match status" value="1"/>
</dbReference>
<name>Q5ZDG3_ORYSJ</name>
<feature type="compositionally biased region" description="Low complexity" evidence="1">
    <location>
        <begin position="46"/>
        <end position="63"/>
    </location>
</feature>
<accession>Q5ZDG3</accession>
<gene>
    <name evidence="3" type="primary">P0493G01.18</name>
</gene>
<feature type="region of interest" description="Disordered" evidence="1">
    <location>
        <begin position="34"/>
        <end position="69"/>
    </location>
</feature>
<organism evidence="3">
    <name type="scientific">Oryza sativa subsp. japonica</name>
    <name type="common">Rice</name>
    <dbReference type="NCBI Taxonomy" id="39947"/>
    <lineage>
        <taxon>Eukaryota</taxon>
        <taxon>Viridiplantae</taxon>
        <taxon>Streptophyta</taxon>
        <taxon>Embryophyta</taxon>
        <taxon>Tracheophyta</taxon>
        <taxon>Spermatophyta</taxon>
        <taxon>Magnoliopsida</taxon>
        <taxon>Liliopsida</taxon>
        <taxon>Poales</taxon>
        <taxon>Poaceae</taxon>
        <taxon>BOP clade</taxon>
        <taxon>Oryzoideae</taxon>
        <taxon>Oryzeae</taxon>
        <taxon>Oryzinae</taxon>
        <taxon>Oryza</taxon>
        <taxon>Oryza sativa</taxon>
    </lineage>
</organism>
<evidence type="ECO:0000256" key="1">
    <source>
        <dbReference type="SAM" id="MobiDB-lite"/>
    </source>
</evidence>